<feature type="transmembrane region" description="Helical" evidence="1">
    <location>
        <begin position="33"/>
        <end position="51"/>
    </location>
</feature>
<name>A0A2S6HHS7_9GAMM</name>
<evidence type="ECO:0000313" key="3">
    <source>
        <dbReference type="Proteomes" id="UP000240010"/>
    </source>
</evidence>
<feature type="transmembrane region" description="Helical" evidence="1">
    <location>
        <begin position="102"/>
        <end position="126"/>
    </location>
</feature>
<evidence type="ECO:0000256" key="1">
    <source>
        <dbReference type="SAM" id="Phobius"/>
    </source>
</evidence>
<comment type="caution">
    <text evidence="2">The sequence shown here is derived from an EMBL/GenBank/DDBJ whole genome shotgun (WGS) entry which is preliminary data.</text>
</comment>
<accession>A0A2S6HHS7</accession>
<keyword evidence="1" id="KW-1133">Transmembrane helix</keyword>
<dbReference type="AlphaFoldDB" id="A0A2S6HHS7"/>
<feature type="transmembrane region" description="Helical" evidence="1">
    <location>
        <begin position="159"/>
        <end position="180"/>
    </location>
</feature>
<organism evidence="2 3">
    <name type="scientific">Methylobacter tundripaludum</name>
    <dbReference type="NCBI Taxonomy" id="173365"/>
    <lineage>
        <taxon>Bacteria</taxon>
        <taxon>Pseudomonadati</taxon>
        <taxon>Pseudomonadota</taxon>
        <taxon>Gammaproteobacteria</taxon>
        <taxon>Methylococcales</taxon>
        <taxon>Methylococcaceae</taxon>
        <taxon>Methylobacter</taxon>
    </lineage>
</organism>
<dbReference type="Pfam" id="PF13787">
    <property type="entry name" value="HXXEE"/>
    <property type="match status" value="1"/>
</dbReference>
<dbReference type="Proteomes" id="UP000240010">
    <property type="component" value="Unassembled WGS sequence"/>
</dbReference>
<protein>
    <submittedName>
        <fullName evidence="2">Uncharacterized protein with HXXEE motif</fullName>
    </submittedName>
</protein>
<keyword evidence="1" id="KW-0472">Membrane</keyword>
<feature type="transmembrane region" description="Helical" evidence="1">
    <location>
        <begin position="133"/>
        <end position="153"/>
    </location>
</feature>
<feature type="transmembrane region" description="Helical" evidence="1">
    <location>
        <begin position="72"/>
        <end position="96"/>
    </location>
</feature>
<dbReference type="RefSeq" id="WP_104427772.1">
    <property type="nucleotide sequence ID" value="NZ_PTIZ01000002.1"/>
</dbReference>
<gene>
    <name evidence="2" type="ORF">B0F87_102112</name>
</gene>
<sequence>MFERLIMYWVYGGALAGILLLIMFPLLTSSWSVPLTLTFFHLPMYMLHQYEEHDKDRFRIFFNETIGGGKEVLSPLAVFIINVPGVWGVIAIATYLAANINIGLGLIAVYLAVINGLVHIGHALLFKRYNPGLVTGATLFLPIGVYSIWQFQLSGSGGFAAQAIGIVVAVAIHVAIIAYARAKGAFLSETQNVASQKKCG</sequence>
<dbReference type="InterPro" id="IPR025671">
    <property type="entry name" value="HXXEE"/>
</dbReference>
<keyword evidence="1" id="KW-0812">Transmembrane</keyword>
<evidence type="ECO:0000313" key="2">
    <source>
        <dbReference type="EMBL" id="PPK77006.1"/>
    </source>
</evidence>
<proteinExistence type="predicted"/>
<feature type="transmembrane region" description="Helical" evidence="1">
    <location>
        <begin position="7"/>
        <end position="27"/>
    </location>
</feature>
<dbReference type="EMBL" id="PTIZ01000002">
    <property type="protein sequence ID" value="PPK77006.1"/>
    <property type="molecule type" value="Genomic_DNA"/>
</dbReference>
<reference evidence="2 3" key="1">
    <citation type="submission" date="2018-02" db="EMBL/GenBank/DDBJ databases">
        <title>Subsurface microbial communities from deep shales in Ohio and West Virginia, USA.</title>
        <authorList>
            <person name="Wrighton K."/>
        </authorList>
    </citation>
    <scope>NUCLEOTIDE SEQUENCE [LARGE SCALE GENOMIC DNA]</scope>
    <source>
        <strain evidence="2 3">OWC-DMM</strain>
    </source>
</reference>